<proteinExistence type="inferred from homology"/>
<comment type="similarity">
    <text evidence="4">Belongs to the CobB/CobQ family. CobQ subfamily.</text>
</comment>
<dbReference type="NCBIfam" id="TIGR00313">
    <property type="entry name" value="cobQ"/>
    <property type="match status" value="1"/>
</dbReference>
<dbReference type="Pfam" id="PF01656">
    <property type="entry name" value="CbiA"/>
    <property type="match status" value="1"/>
</dbReference>
<evidence type="ECO:0000256" key="1">
    <source>
        <dbReference type="ARBA" id="ARBA00004953"/>
    </source>
</evidence>
<dbReference type="EMBL" id="AJYB01000017">
    <property type="protein sequence ID" value="EIM07399.1"/>
    <property type="molecule type" value="Genomic_DNA"/>
</dbReference>
<evidence type="ECO:0000256" key="2">
    <source>
        <dbReference type="ARBA" id="ARBA00022573"/>
    </source>
</evidence>
<dbReference type="NCBIfam" id="NF001989">
    <property type="entry name" value="PRK00784.1"/>
    <property type="match status" value="1"/>
</dbReference>
<feature type="active site" description="Nucleophile" evidence="4">
    <location>
        <position position="330"/>
    </location>
</feature>
<dbReference type="RefSeq" id="WP_006829273.1">
    <property type="nucleotide sequence ID" value="NZ_AJYB01000017.1"/>
</dbReference>
<reference evidence="7 8" key="1">
    <citation type="journal article" date="2012" name="J. Bacteriol.">
        <title>Genome Sequence of the Antarctic Psychrophile Bacterium Planococcus antarcticus DSM 14505.</title>
        <authorList>
            <person name="Margolles A."/>
            <person name="Gueimonde M."/>
            <person name="Sanchez B."/>
        </authorList>
    </citation>
    <scope>NUCLEOTIDE SEQUENCE [LARGE SCALE GENOMIC DNA]</scope>
    <source>
        <strain evidence="7 8">DSM 14505</strain>
    </source>
</reference>
<dbReference type="Pfam" id="PF07685">
    <property type="entry name" value="GATase_3"/>
    <property type="match status" value="1"/>
</dbReference>
<dbReference type="PANTHER" id="PTHR21343">
    <property type="entry name" value="DETHIOBIOTIN SYNTHETASE"/>
    <property type="match status" value="1"/>
</dbReference>
<dbReference type="Proteomes" id="UP000004725">
    <property type="component" value="Unassembled WGS sequence"/>
</dbReference>
<sequence length="485" mass="53979">MRGIMIQGTASDVGKSMICTAFCRILSDKGFEVAPFKSQNMSNNSYVTVLGEEIGRAQGVQAEAARILATVDMNPILLKPESGMKSQVILFGKKIETMDGMDYRAQFYEKGLAAIDHALANLKKNFTHLVIEGAGSPAEVNLNDRELVNMTVAKRADVPVILVADIERGGVFASIVGTLTLIPEKERVKGLIINKFRGDVQLFEEGIRFLELYTGIPVLGVIPYMDSHEIEQEDSLGVEAVQRLSSVKGGIELVICRHPYISNFTDVEPFLSEPDITVRWAETVEKIGQPDILLLPGTKSTIADLRYWKEQGLGTKLSELHGNTWIVGLCGGFQMFAETLTDPQGHDGTAVENEEGFSMIPTMRVDFEKQKNVQRHRGTVKFADVEVEVSGYEIHHGKVTGSDYPLMHYGDMGEGYFHNRLLGTHLHGFFRDLHCRTAFLAPIRKQKNLSTPSPEAVKDPFDRWAEHVKSHLDWQKVTEIMGTDQ</sequence>
<dbReference type="GO" id="GO:0003824">
    <property type="term" value="F:catalytic activity"/>
    <property type="evidence" value="ECO:0007669"/>
    <property type="project" value="InterPro"/>
</dbReference>
<dbReference type="AlphaFoldDB" id="A0AA87IMX1"/>
<feature type="active site" evidence="4">
    <location>
        <position position="427"/>
    </location>
</feature>
<dbReference type="PANTHER" id="PTHR21343:SF1">
    <property type="entry name" value="COBYRIC ACID SYNTHASE"/>
    <property type="match status" value="1"/>
</dbReference>
<dbReference type="InterPro" id="IPR047045">
    <property type="entry name" value="CobQ_N"/>
</dbReference>
<gene>
    <name evidence="4" type="primary">cobQ</name>
    <name evidence="7" type="ORF">A1A1_06337</name>
</gene>
<dbReference type="InterPro" id="IPR011698">
    <property type="entry name" value="GATase_3"/>
</dbReference>
<evidence type="ECO:0000259" key="6">
    <source>
        <dbReference type="Pfam" id="PF07685"/>
    </source>
</evidence>
<dbReference type="InterPro" id="IPR027417">
    <property type="entry name" value="P-loop_NTPase"/>
</dbReference>
<dbReference type="GO" id="GO:0015420">
    <property type="term" value="F:ABC-type vitamin B12 transporter activity"/>
    <property type="evidence" value="ECO:0007669"/>
    <property type="project" value="UniProtKB-UniRule"/>
</dbReference>
<keyword evidence="3 4" id="KW-0315">Glutamine amidotransferase</keyword>
<comment type="pathway">
    <text evidence="1 4">Cofactor biosynthesis; adenosylcobalamin biosynthesis.</text>
</comment>
<evidence type="ECO:0000259" key="5">
    <source>
        <dbReference type="Pfam" id="PF01656"/>
    </source>
</evidence>
<accession>A0AA87IMX1</accession>
<dbReference type="SUPFAM" id="SSF52540">
    <property type="entry name" value="P-loop containing nucleoside triphosphate hydrolases"/>
    <property type="match status" value="1"/>
</dbReference>
<feature type="domain" description="CobQ/CobB/MinD/ParA nucleotide binding" evidence="5">
    <location>
        <begin position="4"/>
        <end position="227"/>
    </location>
</feature>
<protein>
    <recommendedName>
        <fullName evidence="4">Cobyric acid synthase</fullName>
    </recommendedName>
</protein>
<keyword evidence="2 4" id="KW-0169">Cobalamin biosynthesis</keyword>
<evidence type="ECO:0000256" key="3">
    <source>
        <dbReference type="ARBA" id="ARBA00022962"/>
    </source>
</evidence>
<comment type="caution">
    <text evidence="7">The sequence shown here is derived from an EMBL/GenBank/DDBJ whole genome shotgun (WGS) entry which is preliminary data.</text>
</comment>
<dbReference type="Gene3D" id="3.40.50.880">
    <property type="match status" value="1"/>
</dbReference>
<dbReference type="InterPro" id="IPR002586">
    <property type="entry name" value="CobQ/CobB/MinD/ParA_Nub-bd_dom"/>
</dbReference>
<dbReference type="HAMAP" id="MF_00028">
    <property type="entry name" value="CobQ"/>
    <property type="match status" value="1"/>
</dbReference>
<dbReference type="InterPro" id="IPR029062">
    <property type="entry name" value="Class_I_gatase-like"/>
</dbReference>
<dbReference type="Gene3D" id="3.40.50.300">
    <property type="entry name" value="P-loop containing nucleotide triphosphate hydrolases"/>
    <property type="match status" value="1"/>
</dbReference>
<dbReference type="GO" id="GO:0009236">
    <property type="term" value="P:cobalamin biosynthetic process"/>
    <property type="evidence" value="ECO:0007669"/>
    <property type="project" value="UniProtKB-UniRule"/>
</dbReference>
<dbReference type="PROSITE" id="PS51274">
    <property type="entry name" value="GATASE_COBBQ"/>
    <property type="match status" value="1"/>
</dbReference>
<evidence type="ECO:0000256" key="4">
    <source>
        <dbReference type="HAMAP-Rule" id="MF_00028"/>
    </source>
</evidence>
<feature type="domain" description="CobB/CobQ-like glutamine amidotransferase" evidence="6">
    <location>
        <begin position="254"/>
        <end position="431"/>
    </location>
</feature>
<name>A0AA87IMX1_9BACL</name>
<organism evidence="7 8">
    <name type="scientific">Planococcus antarcticus DSM 14505</name>
    <dbReference type="NCBI Taxonomy" id="1185653"/>
    <lineage>
        <taxon>Bacteria</taxon>
        <taxon>Bacillati</taxon>
        <taxon>Bacillota</taxon>
        <taxon>Bacilli</taxon>
        <taxon>Bacillales</taxon>
        <taxon>Caryophanaceae</taxon>
        <taxon>Planococcus</taxon>
    </lineage>
</organism>
<dbReference type="InterPro" id="IPR033949">
    <property type="entry name" value="CobQ_GATase1"/>
</dbReference>
<dbReference type="InterPro" id="IPR004459">
    <property type="entry name" value="CobQ_synth"/>
</dbReference>
<dbReference type="CDD" id="cd05389">
    <property type="entry name" value="CobQ_N"/>
    <property type="match status" value="1"/>
</dbReference>
<dbReference type="SUPFAM" id="SSF52317">
    <property type="entry name" value="Class I glutamine amidotransferase-like"/>
    <property type="match status" value="1"/>
</dbReference>
<evidence type="ECO:0000313" key="8">
    <source>
        <dbReference type="Proteomes" id="UP000004725"/>
    </source>
</evidence>
<dbReference type="CDD" id="cd01750">
    <property type="entry name" value="GATase1_CobQ"/>
    <property type="match status" value="1"/>
</dbReference>
<evidence type="ECO:0000313" key="7">
    <source>
        <dbReference type="EMBL" id="EIM07399.1"/>
    </source>
</evidence>
<comment type="function">
    <text evidence="4">Catalyzes amidations at positions B, D, E, and G on adenosylcobyrinic A,C-diamide. NH(2) groups are provided by glutamine, and one molecule of ATP is hydrogenolyzed for each amidation.</text>
</comment>